<comment type="caution">
    <text evidence="9">The sequence shown here is derived from an EMBL/GenBank/DDBJ whole genome shotgun (WGS) entry which is preliminary data.</text>
</comment>
<feature type="binding site" evidence="6">
    <location>
        <position position="85"/>
    </location>
    <ligand>
        <name>[4Fe-4S] cluster</name>
        <dbReference type="ChEBI" id="CHEBI:49883"/>
        <note>4Fe-4S-S-AdoMet</note>
    </ligand>
</feature>
<evidence type="ECO:0000256" key="5">
    <source>
        <dbReference type="ARBA" id="ARBA00023014"/>
    </source>
</evidence>
<reference evidence="9" key="2">
    <citation type="submission" date="2021-04" db="EMBL/GenBank/DDBJ databases">
        <authorList>
            <person name="Gilroy R."/>
        </authorList>
    </citation>
    <scope>NUCLEOTIDE SEQUENCE</scope>
    <source>
        <strain evidence="9">ChiBcec15-1070</strain>
    </source>
</reference>
<dbReference type="GO" id="GO:0051539">
    <property type="term" value="F:4 iron, 4 sulfur cluster binding"/>
    <property type="evidence" value="ECO:0007669"/>
    <property type="project" value="UniProtKB-KW"/>
</dbReference>
<dbReference type="Pfam" id="PF04055">
    <property type="entry name" value="Radical_SAM"/>
    <property type="match status" value="1"/>
</dbReference>
<evidence type="ECO:0000256" key="1">
    <source>
        <dbReference type="ARBA" id="ARBA00022485"/>
    </source>
</evidence>
<accession>A0A9D1TXV1</accession>
<dbReference type="CDD" id="cd01335">
    <property type="entry name" value="Radical_SAM"/>
    <property type="match status" value="1"/>
</dbReference>
<dbReference type="InterPro" id="IPR034405">
    <property type="entry name" value="F420"/>
</dbReference>
<comment type="cofactor">
    <cofactor evidence="6">
        <name>[4Fe-4S] cluster</name>
        <dbReference type="ChEBI" id="CHEBI:49883"/>
    </cofactor>
    <text evidence="6">Binds 1 [4Fe-4S] cluster. The cluster is coordinated with 3 cysteines and an exchangeable S-adenosyl-L-methionine.</text>
</comment>
<dbReference type="Proteomes" id="UP000823926">
    <property type="component" value="Unassembled WGS sequence"/>
</dbReference>
<evidence type="ECO:0000256" key="3">
    <source>
        <dbReference type="ARBA" id="ARBA00022723"/>
    </source>
</evidence>
<dbReference type="InterPro" id="IPR045567">
    <property type="entry name" value="CofH/MnqC-like_C"/>
</dbReference>
<dbReference type="InterPro" id="IPR013785">
    <property type="entry name" value="Aldolase_TIM"/>
</dbReference>
<dbReference type="Gene3D" id="3.20.20.70">
    <property type="entry name" value="Aldolase class I"/>
    <property type="match status" value="1"/>
</dbReference>
<dbReference type="SFLD" id="SFLDG01064">
    <property type="entry name" value="F420__menaquinone_cofactor_bio"/>
    <property type="match status" value="1"/>
</dbReference>
<evidence type="ECO:0000256" key="4">
    <source>
        <dbReference type="ARBA" id="ARBA00023004"/>
    </source>
</evidence>
<protein>
    <submittedName>
        <fullName evidence="9">CofH family radical SAM protein</fullName>
    </submittedName>
</protein>
<dbReference type="InterPro" id="IPR007197">
    <property type="entry name" value="rSAM"/>
</dbReference>
<dbReference type="InterPro" id="IPR006638">
    <property type="entry name" value="Elp3/MiaA/NifB-like_rSAM"/>
</dbReference>
<feature type="binding site" evidence="7">
    <location>
        <position position="84"/>
    </location>
    <ligand>
        <name>S-adenosyl-L-methionine</name>
        <dbReference type="ChEBI" id="CHEBI:59789"/>
    </ligand>
</feature>
<dbReference type="PROSITE" id="PS51918">
    <property type="entry name" value="RADICAL_SAM"/>
    <property type="match status" value="1"/>
</dbReference>
<gene>
    <name evidence="9" type="ORF">H9888_02895</name>
</gene>
<organism evidence="9 10">
    <name type="scientific">Candidatus Rikenella faecigallinarum</name>
    <dbReference type="NCBI Taxonomy" id="2838745"/>
    <lineage>
        <taxon>Bacteria</taxon>
        <taxon>Pseudomonadati</taxon>
        <taxon>Bacteroidota</taxon>
        <taxon>Bacteroidia</taxon>
        <taxon>Bacteroidales</taxon>
        <taxon>Rikenellaceae</taxon>
        <taxon>Rikenella</taxon>
    </lineage>
</organism>
<reference evidence="9" key="1">
    <citation type="journal article" date="2021" name="PeerJ">
        <title>Extensive microbial diversity within the chicken gut microbiome revealed by metagenomics and culture.</title>
        <authorList>
            <person name="Gilroy R."/>
            <person name="Ravi A."/>
            <person name="Getino M."/>
            <person name="Pursley I."/>
            <person name="Horton D.L."/>
            <person name="Alikhan N.F."/>
            <person name="Baker D."/>
            <person name="Gharbi K."/>
            <person name="Hall N."/>
            <person name="Watson M."/>
            <person name="Adriaenssens E.M."/>
            <person name="Foster-Nyarko E."/>
            <person name="Jarju S."/>
            <person name="Secka A."/>
            <person name="Antonio M."/>
            <person name="Oren A."/>
            <person name="Chaudhuri R.R."/>
            <person name="La Ragione R."/>
            <person name="Hildebrand F."/>
            <person name="Pallen M.J."/>
        </authorList>
    </citation>
    <scope>NUCLEOTIDE SEQUENCE</scope>
    <source>
        <strain evidence="9">ChiBcec15-1070</strain>
    </source>
</reference>
<dbReference type="NCBIfam" id="TIGR00423">
    <property type="entry name" value="CofH family radical SAM protein"/>
    <property type="match status" value="1"/>
</dbReference>
<evidence type="ECO:0000259" key="8">
    <source>
        <dbReference type="PROSITE" id="PS51918"/>
    </source>
</evidence>
<feature type="domain" description="Radical SAM core" evidence="8">
    <location>
        <begin position="64"/>
        <end position="297"/>
    </location>
</feature>
<dbReference type="Pfam" id="PF19288">
    <property type="entry name" value="CofH_C"/>
    <property type="match status" value="1"/>
</dbReference>
<evidence type="ECO:0000256" key="7">
    <source>
        <dbReference type="PIRSR" id="PIRSR004762-2"/>
    </source>
</evidence>
<evidence type="ECO:0000256" key="6">
    <source>
        <dbReference type="PIRSR" id="PIRSR004762-1"/>
    </source>
</evidence>
<feature type="binding site" evidence="6">
    <location>
        <position position="78"/>
    </location>
    <ligand>
        <name>[4Fe-4S] cluster</name>
        <dbReference type="ChEBI" id="CHEBI:49883"/>
        <note>4Fe-4S-S-AdoMet</note>
    </ligand>
</feature>
<dbReference type="SFLD" id="SFLDF00343">
    <property type="entry name" value="aminofutalosine_synthase_(mqnE"/>
    <property type="match status" value="1"/>
</dbReference>
<feature type="binding site" evidence="7">
    <location>
        <position position="190"/>
    </location>
    <ligand>
        <name>S-adenosyl-L-methionine</name>
        <dbReference type="ChEBI" id="CHEBI:59789"/>
    </ligand>
</feature>
<proteinExistence type="predicted"/>
<dbReference type="SFLD" id="SFLDS00029">
    <property type="entry name" value="Radical_SAM"/>
    <property type="match status" value="1"/>
</dbReference>
<keyword evidence="4 6" id="KW-0408">Iron</keyword>
<keyword evidence="2 6" id="KW-0949">S-adenosyl-L-methionine</keyword>
<sequence>MTDQTLHTLQLTPEVERITQALLQPDQPHRLTDEEALTLMREAPVALLGTLAVARKRAVSGPNVYYNRNIHIEPTNICVFKCRFCSYRRSAGEPDAWYYSLDDVERLAAERVGEPITEVHIVGGVHPKHDLEYYCEMIRRVKRVLPHVVVKAYTAVELHYIITKAGLTLEEGLKRLQEAGMGAIPGGGAEIFAPEIREQICPEKPTAEEWLATHEAAHRLGISTNCTILYGHIEQYEHRIDHLHRLRELQDRTHGFDAFIPLKYRNRHNSMSAIGEVSLPEDMKMMAISRLYLDNIPHIKAYWPMLGISATELALSFGADDIDGTIDDTTKIYSMAGAEEQRPRLTTERMEQLVRSAGFEPVERDTYYHAVVRDTL</sequence>
<dbReference type="InterPro" id="IPR020050">
    <property type="entry name" value="FO_synthase_su2"/>
</dbReference>
<dbReference type="SUPFAM" id="SSF102114">
    <property type="entry name" value="Radical SAM enzymes"/>
    <property type="match status" value="1"/>
</dbReference>
<evidence type="ECO:0000256" key="2">
    <source>
        <dbReference type="ARBA" id="ARBA00022691"/>
    </source>
</evidence>
<keyword evidence="1 6" id="KW-0004">4Fe-4S</keyword>
<evidence type="ECO:0000313" key="9">
    <source>
        <dbReference type="EMBL" id="HIW10427.1"/>
    </source>
</evidence>
<dbReference type="SMART" id="SM00729">
    <property type="entry name" value="Elp3"/>
    <property type="match status" value="1"/>
</dbReference>
<dbReference type="SFLD" id="SFLDG01389">
    <property type="entry name" value="menaquinone_synthsis_involved"/>
    <property type="match status" value="1"/>
</dbReference>
<dbReference type="InterPro" id="IPR058240">
    <property type="entry name" value="rSAM_sf"/>
</dbReference>
<keyword evidence="5 6" id="KW-0411">Iron-sulfur</keyword>
<dbReference type="AlphaFoldDB" id="A0A9D1TXV1"/>
<dbReference type="GO" id="GO:0044689">
    <property type="term" value="F:7,8-didemethyl-8-hydroxy-5-deazariboflavin synthase activity"/>
    <property type="evidence" value="ECO:0007669"/>
    <property type="project" value="TreeGrafter"/>
</dbReference>
<keyword evidence="3" id="KW-0479">Metal-binding</keyword>
<dbReference type="GO" id="GO:0046872">
    <property type="term" value="F:metal ion binding"/>
    <property type="evidence" value="ECO:0007669"/>
    <property type="project" value="UniProtKB-KW"/>
</dbReference>
<feature type="binding site" evidence="6">
    <location>
        <position position="82"/>
    </location>
    <ligand>
        <name>[4Fe-4S] cluster</name>
        <dbReference type="ChEBI" id="CHEBI:49883"/>
        <note>4Fe-4S-S-AdoMet</note>
    </ligand>
</feature>
<evidence type="ECO:0000313" key="10">
    <source>
        <dbReference type="Proteomes" id="UP000823926"/>
    </source>
</evidence>
<dbReference type="PANTHER" id="PTHR43076">
    <property type="entry name" value="FO SYNTHASE (COFH)"/>
    <property type="match status" value="1"/>
</dbReference>
<dbReference type="EMBL" id="DXHL01000016">
    <property type="protein sequence ID" value="HIW10427.1"/>
    <property type="molecule type" value="Genomic_DNA"/>
</dbReference>
<dbReference type="GO" id="GO:0016765">
    <property type="term" value="F:transferase activity, transferring alkyl or aryl (other than methyl) groups"/>
    <property type="evidence" value="ECO:0007669"/>
    <property type="project" value="InterPro"/>
</dbReference>
<name>A0A9D1TXV1_9BACT</name>
<dbReference type="PIRSF" id="PIRSF004762">
    <property type="entry name" value="CHP00423"/>
    <property type="match status" value="1"/>
</dbReference>
<dbReference type="PANTHER" id="PTHR43076:SF7">
    <property type="entry name" value="AMINODEOXYFUTALOSINE SYNTHASE"/>
    <property type="match status" value="1"/>
</dbReference>